<comment type="caution">
    <text evidence="5">The sequence shown here is derived from an EMBL/GenBank/DDBJ whole genome shotgun (WGS) entry which is preliminary data.</text>
</comment>
<dbReference type="PANTHER" id="PTHR30302">
    <property type="entry name" value="HYDROGENASE 1 MATURATION PROTEASE"/>
    <property type="match status" value="1"/>
</dbReference>
<dbReference type="SUPFAM" id="SSF53163">
    <property type="entry name" value="HybD-like"/>
    <property type="match status" value="1"/>
</dbReference>
<keyword evidence="2 5" id="KW-0645">Protease</keyword>
<keyword evidence="3" id="KW-0064">Aspartyl protease</keyword>
<dbReference type="PANTHER" id="PTHR30302:SF1">
    <property type="entry name" value="HYDROGENASE 2 MATURATION PROTEASE"/>
    <property type="match status" value="1"/>
</dbReference>
<dbReference type="OrthoDB" id="9792731at2"/>
<evidence type="ECO:0000256" key="2">
    <source>
        <dbReference type="ARBA" id="ARBA00022670"/>
    </source>
</evidence>
<proteinExistence type="inferred from homology"/>
<accession>A0A5D3WK26</accession>
<evidence type="ECO:0000256" key="4">
    <source>
        <dbReference type="ARBA" id="ARBA00022801"/>
    </source>
</evidence>
<dbReference type="Pfam" id="PF01750">
    <property type="entry name" value="HycI"/>
    <property type="match status" value="1"/>
</dbReference>
<dbReference type="GO" id="GO:0008047">
    <property type="term" value="F:enzyme activator activity"/>
    <property type="evidence" value="ECO:0007669"/>
    <property type="project" value="InterPro"/>
</dbReference>
<evidence type="ECO:0000313" key="5">
    <source>
        <dbReference type="EMBL" id="TYO96632.1"/>
    </source>
</evidence>
<evidence type="ECO:0000313" key="6">
    <source>
        <dbReference type="Proteomes" id="UP000324159"/>
    </source>
</evidence>
<comment type="similarity">
    <text evidence="1">Belongs to the peptidase A31 family.</text>
</comment>
<gene>
    <name evidence="5" type="ORF">EDC39_11321</name>
</gene>
<dbReference type="Gene3D" id="3.40.50.1450">
    <property type="entry name" value="HybD-like"/>
    <property type="match status" value="1"/>
</dbReference>
<dbReference type="Proteomes" id="UP000324159">
    <property type="component" value="Unassembled WGS sequence"/>
</dbReference>
<dbReference type="AlphaFoldDB" id="A0A5D3WK26"/>
<evidence type="ECO:0000256" key="3">
    <source>
        <dbReference type="ARBA" id="ARBA00022750"/>
    </source>
</evidence>
<reference evidence="5 6" key="1">
    <citation type="submission" date="2019-07" db="EMBL/GenBank/DDBJ databases">
        <title>Genomic Encyclopedia of Type Strains, Phase IV (KMG-IV): sequencing the most valuable type-strain genomes for metagenomic binning, comparative biology and taxonomic classification.</title>
        <authorList>
            <person name="Goeker M."/>
        </authorList>
    </citation>
    <scope>NUCLEOTIDE SEQUENCE [LARGE SCALE GENOMIC DNA]</scope>
    <source>
        <strain evidence="5 6">SS015</strain>
    </source>
</reference>
<dbReference type="GO" id="GO:0004190">
    <property type="term" value="F:aspartic-type endopeptidase activity"/>
    <property type="evidence" value="ECO:0007669"/>
    <property type="project" value="UniProtKB-KW"/>
</dbReference>
<dbReference type="InterPro" id="IPR023430">
    <property type="entry name" value="Pept_HybD-like_dom_sf"/>
</dbReference>
<name>A0A5D3WK26_9BACT</name>
<evidence type="ECO:0000256" key="1">
    <source>
        <dbReference type="ARBA" id="ARBA00006814"/>
    </source>
</evidence>
<keyword evidence="6" id="KW-1185">Reference proteome</keyword>
<dbReference type="RefSeq" id="WP_148896703.1">
    <property type="nucleotide sequence ID" value="NZ_VNIB01000013.1"/>
</dbReference>
<organism evidence="5 6">
    <name type="scientific">Geothermobacter ehrlichii</name>
    <dbReference type="NCBI Taxonomy" id="213224"/>
    <lineage>
        <taxon>Bacteria</taxon>
        <taxon>Pseudomonadati</taxon>
        <taxon>Thermodesulfobacteriota</taxon>
        <taxon>Desulfuromonadia</taxon>
        <taxon>Desulfuromonadales</taxon>
        <taxon>Geothermobacteraceae</taxon>
        <taxon>Geothermobacter</taxon>
    </lineage>
</organism>
<sequence>MDCAAIRAPLLVMAVGNLLREDDGFGLAVLEHLRQVELPETVELFDAGTSIVDLMQVFDRRELLVVLDAVRGGQQPGSLYRFGPEQVQSGALPLDSLHQVGLLETLRLGELVDCRPQRTVVIGCEPERTGLAIGLSDPVRAAVPKAARLVLAELGCAAA</sequence>
<dbReference type="InterPro" id="IPR000671">
    <property type="entry name" value="Peptidase_A31"/>
</dbReference>
<dbReference type="PRINTS" id="PR00446">
    <property type="entry name" value="HYDRGNUPTAKE"/>
</dbReference>
<dbReference type="NCBIfam" id="TIGR00072">
    <property type="entry name" value="hydrog_prot"/>
    <property type="match status" value="1"/>
</dbReference>
<dbReference type="GO" id="GO:0016485">
    <property type="term" value="P:protein processing"/>
    <property type="evidence" value="ECO:0007669"/>
    <property type="project" value="TreeGrafter"/>
</dbReference>
<protein>
    <submittedName>
        <fullName evidence="5">Hydrogenase maturation protease</fullName>
    </submittedName>
</protein>
<dbReference type="EMBL" id="VNIB01000013">
    <property type="protein sequence ID" value="TYO96632.1"/>
    <property type="molecule type" value="Genomic_DNA"/>
</dbReference>
<keyword evidence="4" id="KW-0378">Hydrolase</keyword>